<feature type="non-terminal residue" evidence="5">
    <location>
        <position position="342"/>
    </location>
</feature>
<dbReference type="PROSITE" id="PS01359">
    <property type="entry name" value="ZF_PHD_1"/>
    <property type="match status" value="1"/>
</dbReference>
<evidence type="ECO:0000256" key="3">
    <source>
        <dbReference type="ARBA" id="ARBA00022833"/>
    </source>
</evidence>
<keyword evidence="3" id="KW-0862">Zinc</keyword>
<evidence type="ECO:0000256" key="4">
    <source>
        <dbReference type="SAM" id="Coils"/>
    </source>
</evidence>
<accession>A0A1B6LK96</accession>
<feature type="coiled-coil region" evidence="4">
    <location>
        <begin position="119"/>
        <end position="213"/>
    </location>
</feature>
<proteinExistence type="predicted"/>
<reference evidence="5" key="1">
    <citation type="submission" date="2015-11" db="EMBL/GenBank/DDBJ databases">
        <title>De novo transcriptome assembly of four potential Pierce s Disease insect vectors from Arizona vineyards.</title>
        <authorList>
            <person name="Tassone E.E."/>
        </authorList>
    </citation>
    <scope>NUCLEOTIDE SEQUENCE</scope>
</reference>
<dbReference type="Gene3D" id="3.30.40.10">
    <property type="entry name" value="Zinc/RING finger domain, C3HC4 (zinc finger)"/>
    <property type="match status" value="1"/>
</dbReference>
<gene>
    <name evidence="5" type="ORF">g.6736</name>
</gene>
<dbReference type="InterPro" id="IPR019786">
    <property type="entry name" value="Zinc_finger_PHD-type_CS"/>
</dbReference>
<organism evidence="5">
    <name type="scientific">Graphocephala atropunctata</name>
    <dbReference type="NCBI Taxonomy" id="36148"/>
    <lineage>
        <taxon>Eukaryota</taxon>
        <taxon>Metazoa</taxon>
        <taxon>Ecdysozoa</taxon>
        <taxon>Arthropoda</taxon>
        <taxon>Hexapoda</taxon>
        <taxon>Insecta</taxon>
        <taxon>Pterygota</taxon>
        <taxon>Neoptera</taxon>
        <taxon>Paraneoptera</taxon>
        <taxon>Hemiptera</taxon>
        <taxon>Auchenorrhyncha</taxon>
        <taxon>Membracoidea</taxon>
        <taxon>Cicadellidae</taxon>
        <taxon>Cicadellinae</taxon>
        <taxon>Cicadellini</taxon>
        <taxon>Graphocephala</taxon>
    </lineage>
</organism>
<protein>
    <recommendedName>
        <fullName evidence="6">PHD-type domain-containing protein</fullName>
    </recommendedName>
</protein>
<keyword evidence="1" id="KW-0479">Metal-binding</keyword>
<evidence type="ECO:0008006" key="6">
    <source>
        <dbReference type="Google" id="ProtNLM"/>
    </source>
</evidence>
<dbReference type="AlphaFoldDB" id="A0A1B6LK96"/>
<evidence type="ECO:0000313" key="5">
    <source>
        <dbReference type="EMBL" id="JAT24034.1"/>
    </source>
</evidence>
<evidence type="ECO:0000256" key="2">
    <source>
        <dbReference type="ARBA" id="ARBA00022771"/>
    </source>
</evidence>
<dbReference type="EMBL" id="GEBQ01015943">
    <property type="protein sequence ID" value="JAT24034.1"/>
    <property type="molecule type" value="Transcribed_RNA"/>
</dbReference>
<dbReference type="InterPro" id="IPR011011">
    <property type="entry name" value="Znf_FYVE_PHD"/>
</dbReference>
<name>A0A1B6LK96_9HEMI</name>
<dbReference type="SUPFAM" id="SSF57903">
    <property type="entry name" value="FYVE/PHD zinc finger"/>
    <property type="match status" value="1"/>
</dbReference>
<keyword evidence="2" id="KW-0863">Zinc-finger</keyword>
<sequence length="342" mass="38601">MSPKYPCGSCNIGVKYSGIKCSGLCGQWYHAGCQNIADKNLKKFATHEINNWQCIKCRKIYQPCPPNQELADHIAINSSDTIQELEKSLVENNFIENFKSHEDELEMAARIGSALVVENEHLKREAFEFKNRLASMEAKIEEMQDDKNKGLNKIEHLLQLNADLQAQYDKEKQLRIEAQSIYEDHDLKLSELVDNYATRIKELEKTISGLQKKINIQENPVKTFQDSDTQTTVPIECASDIEIKNPALLIGMSEIKTKLDKIELITENLNSGHYQNCNLLNRSLSTPMTNLNQSVTPGVSQTCSKQLKPSNLLTLPLTEKNSFPTSGIRQTCNKKLPMTGLG</sequence>
<keyword evidence="4" id="KW-0175">Coiled coil</keyword>
<dbReference type="GO" id="GO:0008270">
    <property type="term" value="F:zinc ion binding"/>
    <property type="evidence" value="ECO:0007669"/>
    <property type="project" value="UniProtKB-KW"/>
</dbReference>
<dbReference type="InterPro" id="IPR013083">
    <property type="entry name" value="Znf_RING/FYVE/PHD"/>
</dbReference>
<evidence type="ECO:0000256" key="1">
    <source>
        <dbReference type="ARBA" id="ARBA00022723"/>
    </source>
</evidence>